<dbReference type="PANTHER" id="PTHR40124:SF1">
    <property type="entry name" value="DISAGGREGATASE RELATED REPEAT PROTEIN"/>
    <property type="match status" value="1"/>
</dbReference>
<feature type="chain" id="PRO_5011460366" description="Polysaccharide lyase" evidence="1">
    <location>
        <begin position="26"/>
        <end position="302"/>
    </location>
</feature>
<accession>A0A1G5Q360</accession>
<evidence type="ECO:0008006" key="4">
    <source>
        <dbReference type="Google" id="ProtNLM"/>
    </source>
</evidence>
<keyword evidence="1" id="KW-0732">Signal</keyword>
<evidence type="ECO:0000256" key="1">
    <source>
        <dbReference type="SAM" id="SignalP"/>
    </source>
</evidence>
<dbReference type="AlphaFoldDB" id="A0A1G5Q360"/>
<gene>
    <name evidence="2" type="ORF">SAMN03097708_01259</name>
</gene>
<dbReference type="OrthoDB" id="7552220at2"/>
<protein>
    <recommendedName>
        <fullName evidence="4">Polysaccharide lyase</fullName>
    </recommendedName>
</protein>
<dbReference type="RefSeq" id="WP_092994088.1">
    <property type="nucleotide sequence ID" value="NZ_FMWD01000003.1"/>
</dbReference>
<name>A0A1G5Q360_9GAMM</name>
<sequence length="302" mass="33614">MLIHRTVSPLLLAVGLALSSSAVSAAESFCPKGSDPDPAVLWCDSFEDEDLGPKGTVAENYAEYNDDDGDFRRTTSQNAHGKYALQARFQSGEVSAGWLYRHFGRNPLGSQSHGSSDFREIYWRYYTKLQDGFIGYPDKSSRVTIFANGNRAQAMIGHIWSDSSDRAYLKMDPASGIEDDRLVTTKWNDFSNLTWLGARKGTTPLQAGKWHCVESRIKLNSPGKADGIFEYRIDGKLQASRTDLNWVGRWDDYGINSVMLENYWNSSSPADQKRYLDAFVISTQPIGCVSVAPNPPTNVSVQ</sequence>
<proteinExistence type="predicted"/>
<dbReference type="EMBL" id="FMWD01000003">
    <property type="protein sequence ID" value="SCZ56068.1"/>
    <property type="molecule type" value="Genomic_DNA"/>
</dbReference>
<feature type="signal peptide" evidence="1">
    <location>
        <begin position="1"/>
        <end position="25"/>
    </location>
</feature>
<dbReference type="PANTHER" id="PTHR40124">
    <property type="match status" value="1"/>
</dbReference>
<dbReference type="Proteomes" id="UP000199648">
    <property type="component" value="Unassembled WGS sequence"/>
</dbReference>
<dbReference type="Gene3D" id="2.60.120.200">
    <property type="match status" value="1"/>
</dbReference>
<organism evidence="2 3">
    <name type="scientific">Thiohalomonas denitrificans</name>
    <dbReference type="NCBI Taxonomy" id="415747"/>
    <lineage>
        <taxon>Bacteria</taxon>
        <taxon>Pseudomonadati</taxon>
        <taxon>Pseudomonadota</taxon>
        <taxon>Gammaproteobacteria</taxon>
        <taxon>Thiohalomonadales</taxon>
        <taxon>Thiohalomonadaceae</taxon>
        <taxon>Thiohalomonas</taxon>
    </lineage>
</organism>
<keyword evidence="3" id="KW-1185">Reference proteome</keyword>
<reference evidence="2 3" key="1">
    <citation type="submission" date="2016-10" db="EMBL/GenBank/DDBJ databases">
        <authorList>
            <person name="de Groot N.N."/>
        </authorList>
    </citation>
    <scope>NUCLEOTIDE SEQUENCE [LARGE SCALE GENOMIC DNA]</scope>
    <source>
        <strain evidence="2 3">HLD2</strain>
    </source>
</reference>
<evidence type="ECO:0000313" key="3">
    <source>
        <dbReference type="Proteomes" id="UP000199648"/>
    </source>
</evidence>
<dbReference type="STRING" id="415747.SAMN03097708_01259"/>
<evidence type="ECO:0000313" key="2">
    <source>
        <dbReference type="EMBL" id="SCZ56068.1"/>
    </source>
</evidence>